<dbReference type="Proteomes" id="UP000478208">
    <property type="component" value="Unassembled WGS sequence"/>
</dbReference>
<evidence type="ECO:0000313" key="2">
    <source>
        <dbReference type="EMBL" id="MUU77212.1"/>
    </source>
</evidence>
<keyword evidence="1" id="KW-0472">Membrane</keyword>
<dbReference type="RefSeq" id="WP_157361646.1">
    <property type="nucleotide sequence ID" value="NZ_WOWS01000001.1"/>
</dbReference>
<keyword evidence="1" id="KW-0812">Transmembrane</keyword>
<reference evidence="2 3" key="1">
    <citation type="submission" date="2019-12" db="EMBL/GenBank/DDBJ databases">
        <authorList>
            <person name="Li J."/>
        </authorList>
    </citation>
    <scope>NUCLEOTIDE SEQUENCE [LARGE SCALE GENOMIC DNA]</scope>
    <source>
        <strain evidence="2 3">HL2-2</strain>
    </source>
</reference>
<comment type="caution">
    <text evidence="2">The sequence shown here is derived from an EMBL/GenBank/DDBJ whole genome shotgun (WGS) entry which is preliminary data.</text>
</comment>
<protein>
    <submittedName>
        <fullName evidence="2">Uncharacterized protein</fullName>
    </submittedName>
</protein>
<accession>A0A6L6U8L0</accession>
<evidence type="ECO:0000313" key="3">
    <source>
        <dbReference type="Proteomes" id="UP000478208"/>
    </source>
</evidence>
<dbReference type="AlphaFoldDB" id="A0A6L6U8L0"/>
<gene>
    <name evidence="2" type="ORF">GN138_02030</name>
</gene>
<name>A0A6L6U8L0_9FLAO</name>
<feature type="transmembrane region" description="Helical" evidence="1">
    <location>
        <begin position="39"/>
        <end position="61"/>
    </location>
</feature>
<keyword evidence="1" id="KW-1133">Transmembrane helix</keyword>
<dbReference type="EMBL" id="WOWS01000001">
    <property type="protein sequence ID" value="MUU77212.1"/>
    <property type="molecule type" value="Genomic_DNA"/>
</dbReference>
<organism evidence="2 3">
    <name type="scientific">Winogradskyella endarachnes</name>
    <dbReference type="NCBI Taxonomy" id="2681965"/>
    <lineage>
        <taxon>Bacteria</taxon>
        <taxon>Pseudomonadati</taxon>
        <taxon>Bacteroidota</taxon>
        <taxon>Flavobacteriia</taxon>
        <taxon>Flavobacteriales</taxon>
        <taxon>Flavobacteriaceae</taxon>
        <taxon>Winogradskyella</taxon>
    </lineage>
</organism>
<evidence type="ECO:0000256" key="1">
    <source>
        <dbReference type="SAM" id="Phobius"/>
    </source>
</evidence>
<keyword evidence="3" id="KW-1185">Reference proteome</keyword>
<proteinExistence type="predicted"/>
<sequence length="158" mass="18769">MRTDNRSIKNTIVTIYFVFMVIALLFVTVFSSFHLIENYIAHIGLFLLLILIGIYVVARFFEYDSDSSKLIITSKGFILTEYINYREYKKEIEKRTVISFKIYNFLFYKSLVILRRSGDKVNVVKERFNITLLKKKKINYIKQSLRKIIKENKKAKLG</sequence>
<feature type="transmembrane region" description="Helical" evidence="1">
    <location>
        <begin position="12"/>
        <end position="33"/>
    </location>
</feature>